<dbReference type="RefSeq" id="WP_267883497.1">
    <property type="nucleotide sequence ID" value="NZ_BMTG01000014.1"/>
</dbReference>
<protein>
    <submittedName>
        <fullName evidence="1">Uncharacterized protein</fullName>
    </submittedName>
</protein>
<name>A0ABN8V0W6_STRGL</name>
<organism evidence="1 2">
    <name type="scientific">Streptomyces globisporus</name>
    <dbReference type="NCBI Taxonomy" id="1908"/>
    <lineage>
        <taxon>Bacteria</taxon>
        <taxon>Bacillati</taxon>
        <taxon>Actinomycetota</taxon>
        <taxon>Actinomycetes</taxon>
        <taxon>Kitasatosporales</taxon>
        <taxon>Streptomycetaceae</taxon>
        <taxon>Streptomyces</taxon>
    </lineage>
</organism>
<reference evidence="1" key="1">
    <citation type="submission" date="2022-03" db="EMBL/GenBank/DDBJ databases">
        <authorList>
            <person name="Leyn A S."/>
        </authorList>
    </citation>
    <scope>NUCLEOTIDE SEQUENCE</scope>
    <source>
        <strain evidence="1">Streptomyces globisporus 4-3</strain>
    </source>
</reference>
<sequence>MSQQWVEESYNEINFTGCKEVYGRKSVNVELCVNKVNVDTTKAD</sequence>
<gene>
    <name evidence="1" type="ORF">SGL43_03222</name>
</gene>
<comment type="caution">
    <text evidence="1">The sequence shown here is derived from an EMBL/GenBank/DDBJ whole genome shotgun (WGS) entry which is preliminary data.</text>
</comment>
<dbReference type="Proteomes" id="UP001154015">
    <property type="component" value="Unassembled WGS sequence"/>
</dbReference>
<dbReference type="EMBL" id="CAKXYP010000008">
    <property type="protein sequence ID" value="CAH9416199.1"/>
    <property type="molecule type" value="Genomic_DNA"/>
</dbReference>
<evidence type="ECO:0000313" key="2">
    <source>
        <dbReference type="Proteomes" id="UP001154015"/>
    </source>
</evidence>
<proteinExistence type="predicted"/>
<evidence type="ECO:0000313" key="1">
    <source>
        <dbReference type="EMBL" id="CAH9416199.1"/>
    </source>
</evidence>
<keyword evidence="2" id="KW-1185">Reference proteome</keyword>
<accession>A0ABN8V0W6</accession>